<evidence type="ECO:0000256" key="1">
    <source>
        <dbReference type="SAM" id="SignalP"/>
    </source>
</evidence>
<proteinExistence type="predicted"/>
<protein>
    <submittedName>
        <fullName evidence="2">Uncharacterized protein</fullName>
    </submittedName>
</protein>
<dbReference type="EMBL" id="LXQA010592285">
    <property type="protein sequence ID" value="MCI61021.1"/>
    <property type="molecule type" value="Genomic_DNA"/>
</dbReference>
<feature type="chain" id="PRO_5017378744" evidence="1">
    <location>
        <begin position="22"/>
        <end position="45"/>
    </location>
</feature>
<sequence>MEVRVLIPFFILTVPWFLCFELEHGQDALLGAVEAWLTLFLDHGF</sequence>
<accession>A0A392TIR5</accession>
<keyword evidence="1" id="KW-0732">Signal</keyword>
<dbReference type="AlphaFoldDB" id="A0A392TIR5"/>
<evidence type="ECO:0000313" key="3">
    <source>
        <dbReference type="Proteomes" id="UP000265520"/>
    </source>
</evidence>
<feature type="signal peptide" evidence="1">
    <location>
        <begin position="1"/>
        <end position="21"/>
    </location>
</feature>
<comment type="caution">
    <text evidence="2">The sequence shown here is derived from an EMBL/GenBank/DDBJ whole genome shotgun (WGS) entry which is preliminary data.</text>
</comment>
<evidence type="ECO:0000313" key="2">
    <source>
        <dbReference type="EMBL" id="MCI61021.1"/>
    </source>
</evidence>
<organism evidence="2 3">
    <name type="scientific">Trifolium medium</name>
    <dbReference type="NCBI Taxonomy" id="97028"/>
    <lineage>
        <taxon>Eukaryota</taxon>
        <taxon>Viridiplantae</taxon>
        <taxon>Streptophyta</taxon>
        <taxon>Embryophyta</taxon>
        <taxon>Tracheophyta</taxon>
        <taxon>Spermatophyta</taxon>
        <taxon>Magnoliopsida</taxon>
        <taxon>eudicotyledons</taxon>
        <taxon>Gunneridae</taxon>
        <taxon>Pentapetalae</taxon>
        <taxon>rosids</taxon>
        <taxon>fabids</taxon>
        <taxon>Fabales</taxon>
        <taxon>Fabaceae</taxon>
        <taxon>Papilionoideae</taxon>
        <taxon>50 kb inversion clade</taxon>
        <taxon>NPAAA clade</taxon>
        <taxon>Hologalegina</taxon>
        <taxon>IRL clade</taxon>
        <taxon>Trifolieae</taxon>
        <taxon>Trifolium</taxon>
    </lineage>
</organism>
<keyword evidence="3" id="KW-1185">Reference proteome</keyword>
<reference evidence="2 3" key="1">
    <citation type="journal article" date="2018" name="Front. Plant Sci.">
        <title>Red Clover (Trifolium pratense) and Zigzag Clover (T. medium) - A Picture of Genomic Similarities and Differences.</title>
        <authorList>
            <person name="Dluhosova J."/>
            <person name="Istvanek J."/>
            <person name="Nedelnik J."/>
            <person name="Repkova J."/>
        </authorList>
    </citation>
    <scope>NUCLEOTIDE SEQUENCE [LARGE SCALE GENOMIC DNA]</scope>
    <source>
        <strain evidence="3">cv. 10/8</strain>
        <tissue evidence="2">Leaf</tissue>
    </source>
</reference>
<name>A0A392TIR5_9FABA</name>
<dbReference type="Proteomes" id="UP000265520">
    <property type="component" value="Unassembled WGS sequence"/>
</dbReference>